<sequence length="58" mass="6703">MTLGRVKLVTEDFKNGNEREYSKKIYKSILKYYDVKNKIAWDWASMDSAMVKAPKGGV</sequence>
<reference evidence="1 2" key="1">
    <citation type="submission" date="2013-02" db="EMBL/GenBank/DDBJ databases">
        <authorList>
            <person name="Harkins D.M."/>
            <person name="Durkin A.S."/>
            <person name="Brinkac L.M."/>
            <person name="Haft D.H."/>
            <person name="Selengut J.D."/>
            <person name="Sanka R."/>
            <person name="DePew J."/>
            <person name="Purushe J."/>
            <person name="Haake D.A."/>
            <person name="Matsunaga J."/>
            <person name="Vinetz J.M."/>
            <person name="Sutton G.G."/>
            <person name="Nierman W.C."/>
            <person name="Fouts D.E."/>
        </authorList>
    </citation>
    <scope>NUCLEOTIDE SEQUENCE [LARGE SCALE GENOMIC DNA]</scope>
    <source>
        <strain evidence="1 2">Ecochallenge</strain>
    </source>
</reference>
<name>N1U484_9LEPT</name>
<gene>
    <name evidence="1" type="ORF">LEP1GSC043_2294</name>
</gene>
<dbReference type="Proteomes" id="UP000012249">
    <property type="component" value="Unassembled WGS sequence"/>
</dbReference>
<accession>N1U484</accession>
<dbReference type="EMBL" id="AHMI02000279">
    <property type="protein sequence ID" value="EMY12734.1"/>
    <property type="molecule type" value="Genomic_DNA"/>
</dbReference>
<comment type="caution">
    <text evidence="1">The sequence shown here is derived from an EMBL/GenBank/DDBJ whole genome shotgun (WGS) entry which is preliminary data.</text>
</comment>
<protein>
    <submittedName>
        <fullName evidence="1">Uncharacterized protein</fullName>
    </submittedName>
</protein>
<proteinExistence type="predicted"/>
<dbReference type="AlphaFoldDB" id="N1U484"/>
<evidence type="ECO:0000313" key="2">
    <source>
        <dbReference type="Proteomes" id="UP000012249"/>
    </source>
</evidence>
<evidence type="ECO:0000313" key="1">
    <source>
        <dbReference type="EMBL" id="EMY12734.1"/>
    </source>
</evidence>
<organism evidence="1 2">
    <name type="scientific">Leptospira weilii str. Ecochallenge</name>
    <dbReference type="NCBI Taxonomy" id="1049986"/>
    <lineage>
        <taxon>Bacteria</taxon>
        <taxon>Pseudomonadati</taxon>
        <taxon>Spirochaetota</taxon>
        <taxon>Spirochaetia</taxon>
        <taxon>Leptospirales</taxon>
        <taxon>Leptospiraceae</taxon>
        <taxon>Leptospira</taxon>
    </lineage>
</organism>